<evidence type="ECO:0000313" key="5">
    <source>
        <dbReference type="Proteomes" id="UP001357733"/>
    </source>
</evidence>
<proteinExistence type="inferred from homology"/>
<evidence type="ECO:0000256" key="2">
    <source>
        <dbReference type="SAM" id="MobiDB-lite"/>
    </source>
</evidence>
<dbReference type="Gene3D" id="1.10.10.10">
    <property type="entry name" value="Winged helix-like DNA-binding domain superfamily/Winged helix DNA-binding domain"/>
    <property type="match status" value="2"/>
</dbReference>
<dbReference type="PANTHER" id="PTHR33795:SF1">
    <property type="entry name" value="INSERTION ELEMENT IS150 PROTEIN INSJ"/>
    <property type="match status" value="1"/>
</dbReference>
<dbReference type="RefSeq" id="WP_324620325.1">
    <property type="nucleotide sequence ID" value="NZ_JAYKOT010000003.1"/>
</dbReference>
<protein>
    <submittedName>
        <fullName evidence="4">Helix-turn-helix domain-containing protein</fullName>
    </submittedName>
</protein>
<evidence type="ECO:0000259" key="3">
    <source>
        <dbReference type="Pfam" id="PF13518"/>
    </source>
</evidence>
<dbReference type="InterPro" id="IPR010921">
    <property type="entry name" value="Trp_repressor/repl_initiator"/>
</dbReference>
<feature type="region of interest" description="Disordered" evidence="2">
    <location>
        <begin position="110"/>
        <end position="138"/>
    </location>
</feature>
<feature type="compositionally biased region" description="Basic and acidic residues" evidence="2">
    <location>
        <begin position="123"/>
        <end position="138"/>
    </location>
</feature>
<gene>
    <name evidence="4" type="ORF">VLK81_09150</name>
</gene>
<comment type="similarity">
    <text evidence="1">Belongs to the IS150/IS1296 orfA family.</text>
</comment>
<evidence type="ECO:0000256" key="1">
    <source>
        <dbReference type="ARBA" id="ARBA00038232"/>
    </source>
</evidence>
<dbReference type="AlphaFoldDB" id="A0AAW9MX24"/>
<comment type="caution">
    <text evidence="4">The sequence shown here is derived from an EMBL/GenBank/DDBJ whole genome shotgun (WGS) entry which is preliminary data.</text>
</comment>
<dbReference type="GO" id="GO:0043565">
    <property type="term" value="F:sequence-specific DNA binding"/>
    <property type="evidence" value="ECO:0007669"/>
    <property type="project" value="InterPro"/>
</dbReference>
<dbReference type="PANTHER" id="PTHR33795">
    <property type="entry name" value="INSERTION ELEMENT IS150 PROTEIN INSJ"/>
    <property type="match status" value="1"/>
</dbReference>
<dbReference type="InterPro" id="IPR052057">
    <property type="entry name" value="IS150/IS1296_orfA-like"/>
</dbReference>
<organism evidence="4 5">
    <name type="scientific">Citroniella saccharovorans</name>
    <dbReference type="NCBI Taxonomy" id="2053367"/>
    <lineage>
        <taxon>Bacteria</taxon>
        <taxon>Bacillati</taxon>
        <taxon>Bacillota</taxon>
        <taxon>Tissierellia</taxon>
        <taxon>Tissierellales</taxon>
        <taxon>Peptoniphilaceae</taxon>
        <taxon>Citroniella</taxon>
    </lineage>
</organism>
<feature type="domain" description="Insertion element IS150 protein InsJ-like helix-turn-helix" evidence="3">
    <location>
        <begin position="66"/>
        <end position="119"/>
    </location>
</feature>
<evidence type="ECO:0000313" key="4">
    <source>
        <dbReference type="EMBL" id="MEB3430149.1"/>
    </source>
</evidence>
<sequence>MTKYSTEFKMKIVQEYLNKEGGYKYLTDKYGLSDHSVVRRWVNSYKTQGYEGLKISRKNNSYSFEFKKNIVNLYLTGEMSYQELSNQFKINNPAIIARWVIDFRNQGLDGLRPKKRGRPSSMTKDKNNEKEKEQVKKEYSKEGIDEIAELKDKLYWAQMEIDFLKKKMELEDEEDQKMREWLE</sequence>
<name>A0AAW9MX24_9FIRM</name>
<reference evidence="4 5" key="1">
    <citation type="submission" date="2024-01" db="EMBL/GenBank/DDBJ databases">
        <title>Complete genome sequence of Citroniella saccharovorans strain M6.X9, isolated from human fecal sample.</title>
        <authorList>
            <person name="Cheng G."/>
            <person name="Westerholm M."/>
            <person name="Schnurer A."/>
        </authorList>
    </citation>
    <scope>NUCLEOTIDE SEQUENCE [LARGE SCALE GENOMIC DNA]</scope>
    <source>
        <strain evidence="4 5">DSM 29873</strain>
    </source>
</reference>
<dbReference type="SUPFAM" id="SSF48295">
    <property type="entry name" value="TrpR-like"/>
    <property type="match status" value="1"/>
</dbReference>
<dbReference type="EMBL" id="JAYKOT010000003">
    <property type="protein sequence ID" value="MEB3430149.1"/>
    <property type="molecule type" value="Genomic_DNA"/>
</dbReference>
<accession>A0AAW9MX24</accession>
<keyword evidence="5" id="KW-1185">Reference proteome</keyword>
<dbReference type="InterPro" id="IPR055247">
    <property type="entry name" value="InsJ-like_HTH"/>
</dbReference>
<dbReference type="Proteomes" id="UP001357733">
    <property type="component" value="Unassembled WGS sequence"/>
</dbReference>
<dbReference type="InterPro" id="IPR036388">
    <property type="entry name" value="WH-like_DNA-bd_sf"/>
</dbReference>
<dbReference type="Pfam" id="PF13518">
    <property type="entry name" value="HTH_28"/>
    <property type="match status" value="1"/>
</dbReference>